<dbReference type="InterPro" id="IPR008949">
    <property type="entry name" value="Isoprenoid_synthase_dom_sf"/>
</dbReference>
<keyword evidence="2" id="KW-0460">Magnesium</keyword>
<proteinExistence type="inferred from homology"/>
<comment type="cofactor">
    <cofactor evidence="2">
        <name>Mg(2+)</name>
        <dbReference type="ChEBI" id="CHEBI:18420"/>
    </cofactor>
</comment>
<dbReference type="Gene3D" id="1.10.600.10">
    <property type="entry name" value="Farnesyl Diphosphate Synthase"/>
    <property type="match status" value="1"/>
</dbReference>
<dbReference type="KEGG" id="ntp:CRH09_26570"/>
<accession>A0A291RPI0</accession>
<dbReference type="PANTHER" id="PTHR35201:SF4">
    <property type="entry name" value="BETA-PINACENE SYNTHASE-RELATED"/>
    <property type="match status" value="1"/>
</dbReference>
<dbReference type="PANTHER" id="PTHR35201">
    <property type="entry name" value="TERPENE SYNTHASE"/>
    <property type="match status" value="1"/>
</dbReference>
<dbReference type="EMBL" id="CP023778">
    <property type="protein sequence ID" value="ATL69210.1"/>
    <property type="molecule type" value="Genomic_DNA"/>
</dbReference>
<evidence type="ECO:0000256" key="1">
    <source>
        <dbReference type="ARBA" id="ARBA00023239"/>
    </source>
</evidence>
<dbReference type="EC" id="4.2.3.-" evidence="2"/>
<dbReference type="GO" id="GO:0046872">
    <property type="term" value="F:metal ion binding"/>
    <property type="evidence" value="ECO:0007669"/>
    <property type="project" value="UniProtKB-KW"/>
</dbReference>
<organism evidence="3 4">
    <name type="scientific">Nocardia terpenica</name>
    <dbReference type="NCBI Taxonomy" id="455432"/>
    <lineage>
        <taxon>Bacteria</taxon>
        <taxon>Bacillati</taxon>
        <taxon>Actinomycetota</taxon>
        <taxon>Actinomycetes</taxon>
        <taxon>Mycobacteriales</taxon>
        <taxon>Nocardiaceae</taxon>
        <taxon>Nocardia</taxon>
    </lineage>
</organism>
<dbReference type="InterPro" id="IPR034686">
    <property type="entry name" value="Terpene_cyclase-like_2"/>
</dbReference>
<sequence length="285" mass="33073">MTRFFESRYSLWESMLYPTGLAGRVVHCSCVTSMMFEIDDVALLQQPLFMEIAADWVADHPYGEAFSSAFGTLERHMPSGVYRRYRKDWQDCFVGWMREYEYSDRKEIPDIHTCLEIRRLSVGLTPHITAAEYVNQLDLTELVLGDREMLIAKHTAVEHAMLVNELLSFRKEYYDYEYINLVASLIHVHDFSLQEAFDFISALIEDADRKLAVLIQILRLRYPFVPSSYFDTLNSICAGNLRWSFETSRYNGSTYGWNGLRSGWLSLYPHQTIIDVAPHLGSVSQ</sequence>
<reference evidence="3 4" key="1">
    <citation type="submission" date="2017-10" db="EMBL/GenBank/DDBJ databases">
        <title>Comparative genomics between pathogenic Norcardia.</title>
        <authorList>
            <person name="Zeng L."/>
        </authorList>
    </citation>
    <scope>NUCLEOTIDE SEQUENCE [LARGE SCALE GENOMIC DNA]</scope>
    <source>
        <strain evidence="3 4">NC_YFY_NT001</strain>
    </source>
</reference>
<evidence type="ECO:0000313" key="4">
    <source>
        <dbReference type="Proteomes" id="UP000221961"/>
    </source>
</evidence>
<evidence type="ECO:0000313" key="3">
    <source>
        <dbReference type="EMBL" id="ATL69210.1"/>
    </source>
</evidence>
<dbReference type="Pfam" id="PF19086">
    <property type="entry name" value="Terpene_syn_C_2"/>
    <property type="match status" value="1"/>
</dbReference>
<comment type="similarity">
    <text evidence="2">Belongs to the terpene synthase family.</text>
</comment>
<keyword evidence="2" id="KW-0479">Metal-binding</keyword>
<dbReference type="Proteomes" id="UP000221961">
    <property type="component" value="Chromosome"/>
</dbReference>
<dbReference type="AlphaFoldDB" id="A0A291RPI0"/>
<dbReference type="SUPFAM" id="SSF48576">
    <property type="entry name" value="Terpenoid synthases"/>
    <property type="match status" value="1"/>
</dbReference>
<gene>
    <name evidence="3" type="ORF">CRH09_26570</name>
</gene>
<protein>
    <recommendedName>
        <fullName evidence="2">Terpene synthase</fullName>
        <ecNumber evidence="2">4.2.3.-</ecNumber>
    </recommendedName>
</protein>
<dbReference type="GO" id="GO:0010333">
    <property type="term" value="F:terpene synthase activity"/>
    <property type="evidence" value="ECO:0007669"/>
    <property type="project" value="InterPro"/>
</dbReference>
<evidence type="ECO:0000256" key="2">
    <source>
        <dbReference type="RuleBase" id="RU366034"/>
    </source>
</evidence>
<name>A0A291RPI0_9NOCA</name>
<keyword evidence="1 2" id="KW-0456">Lyase</keyword>